<dbReference type="PANTHER" id="PTHR44757">
    <property type="entry name" value="DIGUANYLATE CYCLASE DGCP"/>
    <property type="match status" value="1"/>
</dbReference>
<feature type="domain" description="GGDEF" evidence="8">
    <location>
        <begin position="252"/>
        <end position="385"/>
    </location>
</feature>
<dbReference type="InterPro" id="IPR035919">
    <property type="entry name" value="EAL_sf"/>
</dbReference>
<proteinExistence type="predicted"/>
<sequence>MDPIQRLEAEVEQLRRRLQRERQARLDAERIAEQGMRALYDQQRRLQLLEAIADAANGAFSVAEGLQFTVRTVCQFTGWQLGHVYRADSVDGAPCLHSTSIWHGVDDARFHEFYRLTEAMQFRPGIGLPGRVLASAAPAWITDLAEDPNFCRAGPAARAGLKAAAAFPVLLGHEVVAVLEFFGDRVLAPDEQLLHLMAQIGKQMGRVVERKRAEDQLVHDAFHDPLTGLPNRALFADRLARAIARSSRHYEAVFAVLFIDLDRFKLVNDSLGHQAGDTLIVQVAARLRACLRDADTLARMGGDEFTILLDDLDERNNPVRVAERLMAALEPPFLIDGEQLHISASIGIVPSDLGYESAHEILRHADLAMYRAKTLGKRRYEVFDPSLHAAAVSRLALETQLRRALLNQEFVLHYQPVVSLASGEMVGVEALVRWQKSPTELVYPGDFIQVAEETGLILFLGLWVLREACMTMARWHREFPRPLPLTVSVNLSARQFAQPDLVQQVGRIIAETGIRPDCVRLELTESVSMADSEHTATLLDQLHALGVRISIDDFGTGYSSLSYLHRFPLDVLKIDRSFVARLDQGPEGQQIVQTILSLARNLGIEVIAEGAETATQVHYLRALGCAFGQGYYFSKPVASAELSALLLSSQHSALDLDERLAENQPA</sequence>
<dbReference type="SUPFAM" id="SSF141868">
    <property type="entry name" value="EAL domain-like"/>
    <property type="match status" value="1"/>
</dbReference>
<dbReference type="InterPro" id="IPR003018">
    <property type="entry name" value="GAF"/>
</dbReference>
<evidence type="ECO:0000256" key="6">
    <source>
        <dbReference type="SAM" id="Coils"/>
    </source>
</evidence>
<dbReference type="PANTHER" id="PTHR44757:SF2">
    <property type="entry name" value="BIOFILM ARCHITECTURE MAINTENANCE PROTEIN MBAA"/>
    <property type="match status" value="1"/>
</dbReference>
<dbReference type="Gene3D" id="3.30.450.40">
    <property type="match status" value="1"/>
</dbReference>
<dbReference type="SUPFAM" id="SSF55781">
    <property type="entry name" value="GAF domain-like"/>
    <property type="match status" value="1"/>
</dbReference>
<dbReference type="InterPro" id="IPR029787">
    <property type="entry name" value="Nucleotide_cyclase"/>
</dbReference>
<dbReference type="NCBIfam" id="TIGR00254">
    <property type="entry name" value="GGDEF"/>
    <property type="match status" value="1"/>
</dbReference>
<evidence type="ECO:0000256" key="1">
    <source>
        <dbReference type="ARBA" id="ARBA00001946"/>
    </source>
</evidence>
<dbReference type="RefSeq" id="WP_119893599.1">
    <property type="nucleotide sequence ID" value="NZ_CP032419.1"/>
</dbReference>
<reference evidence="10" key="1">
    <citation type="submission" date="2018-09" db="EMBL/GenBank/DDBJ databases">
        <authorList>
            <person name="Zhu H."/>
        </authorList>
    </citation>
    <scope>NUCLEOTIDE SEQUENCE [LARGE SCALE GENOMIC DNA]</scope>
    <source>
        <strain evidence="10">K2W31S-8</strain>
    </source>
</reference>
<evidence type="ECO:0000256" key="5">
    <source>
        <dbReference type="ARBA" id="ARBA00051114"/>
    </source>
</evidence>
<dbReference type="CDD" id="cd01949">
    <property type="entry name" value="GGDEF"/>
    <property type="match status" value="1"/>
</dbReference>
<dbReference type="FunFam" id="3.20.20.450:FF:000001">
    <property type="entry name" value="Cyclic di-GMP phosphodiesterase yahA"/>
    <property type="match status" value="1"/>
</dbReference>
<dbReference type="PROSITE" id="PS50883">
    <property type="entry name" value="EAL"/>
    <property type="match status" value="1"/>
</dbReference>
<dbReference type="Proteomes" id="UP000265560">
    <property type="component" value="Chromosome"/>
</dbReference>
<evidence type="ECO:0000313" key="9">
    <source>
        <dbReference type="EMBL" id="AYC32980.1"/>
    </source>
</evidence>
<keyword evidence="4" id="KW-0973">c-di-GMP</keyword>
<dbReference type="InterPro" id="IPR052155">
    <property type="entry name" value="Biofilm_reg_signaling"/>
</dbReference>
<keyword evidence="6" id="KW-0175">Coiled coil</keyword>
<evidence type="ECO:0000256" key="4">
    <source>
        <dbReference type="ARBA" id="ARBA00022636"/>
    </source>
</evidence>
<dbReference type="SMART" id="SM00267">
    <property type="entry name" value="GGDEF"/>
    <property type="match status" value="1"/>
</dbReference>
<dbReference type="GO" id="GO:0071111">
    <property type="term" value="F:cyclic-guanylate-specific phosphodiesterase activity"/>
    <property type="evidence" value="ECO:0007669"/>
    <property type="project" value="UniProtKB-EC"/>
</dbReference>
<dbReference type="Pfam" id="PF00563">
    <property type="entry name" value="EAL"/>
    <property type="match status" value="1"/>
</dbReference>
<evidence type="ECO:0000259" key="8">
    <source>
        <dbReference type="PROSITE" id="PS50887"/>
    </source>
</evidence>
<dbReference type="InterPro" id="IPR001633">
    <property type="entry name" value="EAL_dom"/>
</dbReference>
<dbReference type="Gene3D" id="3.20.20.450">
    <property type="entry name" value="EAL domain"/>
    <property type="match status" value="1"/>
</dbReference>
<dbReference type="Gene3D" id="3.30.70.270">
    <property type="match status" value="1"/>
</dbReference>
<dbReference type="GO" id="GO:0071732">
    <property type="term" value="P:cellular response to nitric oxide"/>
    <property type="evidence" value="ECO:0007669"/>
    <property type="project" value="UniProtKB-ARBA"/>
</dbReference>
<evidence type="ECO:0000313" key="10">
    <source>
        <dbReference type="Proteomes" id="UP000265560"/>
    </source>
</evidence>
<dbReference type="EC" id="3.1.4.52" evidence="3"/>
<dbReference type="Pfam" id="PF13185">
    <property type="entry name" value="GAF_2"/>
    <property type="match status" value="1"/>
</dbReference>
<organism evidence="9 10">
    <name type="scientific">Pseudomonas cavernae</name>
    <dbReference type="NCBI Taxonomy" id="2320867"/>
    <lineage>
        <taxon>Bacteria</taxon>
        <taxon>Pseudomonadati</taxon>
        <taxon>Pseudomonadota</taxon>
        <taxon>Gammaproteobacteria</taxon>
        <taxon>Pseudomonadales</taxon>
        <taxon>Pseudomonadaceae</taxon>
        <taxon>Pseudomonas</taxon>
    </lineage>
</organism>
<feature type="domain" description="EAL" evidence="7">
    <location>
        <begin position="394"/>
        <end position="650"/>
    </location>
</feature>
<dbReference type="AlphaFoldDB" id="A0A385Z396"/>
<dbReference type="SMART" id="SM00052">
    <property type="entry name" value="EAL"/>
    <property type="match status" value="1"/>
</dbReference>
<comment type="subcellular location">
    <subcellularLocation>
        <location evidence="2">Cell inner membrane</location>
    </subcellularLocation>
</comment>
<dbReference type="CDD" id="cd01948">
    <property type="entry name" value="EAL"/>
    <property type="match status" value="1"/>
</dbReference>
<evidence type="ECO:0000259" key="7">
    <source>
        <dbReference type="PROSITE" id="PS50883"/>
    </source>
</evidence>
<protein>
    <recommendedName>
        <fullName evidence="3">cyclic-guanylate-specific phosphodiesterase</fullName>
        <ecNumber evidence="3">3.1.4.52</ecNumber>
    </recommendedName>
</protein>
<name>A0A385Z396_9PSED</name>
<comment type="catalytic activity">
    <reaction evidence="5">
        <text>3',3'-c-di-GMP + H2O = 5'-phosphoguanylyl(3'-&gt;5')guanosine + H(+)</text>
        <dbReference type="Rhea" id="RHEA:24902"/>
        <dbReference type="ChEBI" id="CHEBI:15377"/>
        <dbReference type="ChEBI" id="CHEBI:15378"/>
        <dbReference type="ChEBI" id="CHEBI:58754"/>
        <dbReference type="ChEBI" id="CHEBI:58805"/>
        <dbReference type="EC" id="3.1.4.52"/>
    </reaction>
    <physiologicalReaction direction="left-to-right" evidence="5">
        <dbReference type="Rhea" id="RHEA:24903"/>
    </physiologicalReaction>
</comment>
<dbReference type="PROSITE" id="PS50887">
    <property type="entry name" value="GGDEF"/>
    <property type="match status" value="1"/>
</dbReference>
<dbReference type="InterPro" id="IPR000160">
    <property type="entry name" value="GGDEF_dom"/>
</dbReference>
<dbReference type="InterPro" id="IPR043128">
    <property type="entry name" value="Rev_trsase/Diguanyl_cyclase"/>
</dbReference>
<accession>A0A385Z396</accession>
<dbReference type="SUPFAM" id="SSF55073">
    <property type="entry name" value="Nucleotide cyclase"/>
    <property type="match status" value="1"/>
</dbReference>
<evidence type="ECO:0000256" key="3">
    <source>
        <dbReference type="ARBA" id="ARBA00012282"/>
    </source>
</evidence>
<dbReference type="GO" id="GO:0005886">
    <property type="term" value="C:plasma membrane"/>
    <property type="evidence" value="ECO:0007669"/>
    <property type="project" value="UniProtKB-SubCell"/>
</dbReference>
<dbReference type="FunFam" id="3.30.70.270:FF:000001">
    <property type="entry name" value="Diguanylate cyclase domain protein"/>
    <property type="match status" value="1"/>
</dbReference>
<dbReference type="EMBL" id="CP032419">
    <property type="protein sequence ID" value="AYC32980.1"/>
    <property type="molecule type" value="Genomic_DNA"/>
</dbReference>
<feature type="coiled-coil region" evidence="6">
    <location>
        <begin position="4"/>
        <end position="31"/>
    </location>
</feature>
<gene>
    <name evidence="9" type="ORF">D3880_11630</name>
</gene>
<comment type="cofactor">
    <cofactor evidence="1">
        <name>Mg(2+)</name>
        <dbReference type="ChEBI" id="CHEBI:18420"/>
    </cofactor>
</comment>
<evidence type="ECO:0000256" key="2">
    <source>
        <dbReference type="ARBA" id="ARBA00004533"/>
    </source>
</evidence>
<dbReference type="InterPro" id="IPR029016">
    <property type="entry name" value="GAF-like_dom_sf"/>
</dbReference>
<keyword evidence="10" id="KW-1185">Reference proteome</keyword>
<dbReference type="KEGG" id="pcav:D3880_11630"/>
<dbReference type="Pfam" id="PF00990">
    <property type="entry name" value="GGDEF"/>
    <property type="match status" value="1"/>
</dbReference>
<dbReference type="SMART" id="SM00065">
    <property type="entry name" value="GAF"/>
    <property type="match status" value="1"/>
</dbReference>
<dbReference type="OrthoDB" id="9804951at2"/>